<protein>
    <recommendedName>
        <fullName evidence="7">DUF3817 domain-containing protein</fullName>
    </recommendedName>
</protein>
<keyword evidence="4 6" id="KW-1133">Transmembrane helix</keyword>
<comment type="caution">
    <text evidence="8">The sequence shown here is derived from an EMBL/GenBank/DDBJ whole genome shotgun (WGS) entry which is preliminary data.</text>
</comment>
<dbReference type="PATRIC" id="fig|1514904.3.peg.1752"/>
<evidence type="ECO:0000256" key="4">
    <source>
        <dbReference type="ARBA" id="ARBA00022989"/>
    </source>
</evidence>
<feature type="domain" description="DUF3817" evidence="7">
    <location>
        <begin position="5"/>
        <end position="89"/>
    </location>
</feature>
<feature type="transmembrane region" description="Helical" evidence="6">
    <location>
        <begin position="32"/>
        <end position="55"/>
    </location>
</feature>
<comment type="subcellular location">
    <subcellularLocation>
        <location evidence="1">Cell membrane</location>
        <topology evidence="1">Multi-pass membrane protein</topology>
    </subcellularLocation>
</comment>
<organism evidence="8 9">
    <name type="scientific">Ahrensia marina</name>
    <dbReference type="NCBI Taxonomy" id="1514904"/>
    <lineage>
        <taxon>Bacteria</taxon>
        <taxon>Pseudomonadati</taxon>
        <taxon>Pseudomonadota</taxon>
        <taxon>Alphaproteobacteria</taxon>
        <taxon>Hyphomicrobiales</taxon>
        <taxon>Ahrensiaceae</taxon>
        <taxon>Ahrensia</taxon>
    </lineage>
</organism>
<evidence type="ECO:0000256" key="5">
    <source>
        <dbReference type="ARBA" id="ARBA00023136"/>
    </source>
</evidence>
<evidence type="ECO:0000313" key="8">
    <source>
        <dbReference type="EMBL" id="KPB02669.1"/>
    </source>
</evidence>
<dbReference type="OrthoDB" id="1121311at2"/>
<name>A0A0M9GPY4_9HYPH</name>
<proteinExistence type="predicted"/>
<sequence>MNKGLRYAAFAEALTLLVLVFVAMPLKYGAQIPAATSIMGPIHGMMFMLFIWFVIRSLSEGTLDRGEAARLIIGAFLPFGGIINERWLRNRRSERSANAL</sequence>
<feature type="transmembrane region" description="Helical" evidence="6">
    <location>
        <begin position="7"/>
        <end position="26"/>
    </location>
</feature>
<accession>A0A0M9GPY4</accession>
<keyword evidence="5 6" id="KW-0472">Membrane</keyword>
<evidence type="ECO:0000256" key="3">
    <source>
        <dbReference type="ARBA" id="ARBA00022692"/>
    </source>
</evidence>
<keyword evidence="2" id="KW-1003">Cell membrane</keyword>
<dbReference type="PANTHER" id="PTHR40077:SF1">
    <property type="entry name" value="MEMBRANE PROTEIN"/>
    <property type="match status" value="1"/>
</dbReference>
<dbReference type="NCBIfam" id="TIGR03954">
    <property type="entry name" value="integ_memb_HG"/>
    <property type="match status" value="1"/>
</dbReference>
<reference evidence="8 9" key="1">
    <citation type="submission" date="2015-01" db="EMBL/GenBank/DDBJ databases">
        <title>Ahrensia donghaiensis sp. nov., a novel dimethylsulphoniopropionate-cleavage bacterium isolated from seawater and emended descriptions of the genus Ahrensia and Ahrensia kielensis.</title>
        <authorList>
            <person name="Liu J."/>
        </authorList>
    </citation>
    <scope>NUCLEOTIDE SEQUENCE [LARGE SCALE GENOMIC DNA]</scope>
    <source>
        <strain evidence="8 9">LZD062</strain>
    </source>
</reference>
<dbReference type="GO" id="GO:0005886">
    <property type="term" value="C:plasma membrane"/>
    <property type="evidence" value="ECO:0007669"/>
    <property type="project" value="UniProtKB-SubCell"/>
</dbReference>
<dbReference type="InterPro" id="IPR023845">
    <property type="entry name" value="DUF3817_TM"/>
</dbReference>
<dbReference type="PANTHER" id="PTHR40077">
    <property type="entry name" value="MEMBRANE PROTEIN-RELATED"/>
    <property type="match status" value="1"/>
</dbReference>
<evidence type="ECO:0000256" key="2">
    <source>
        <dbReference type="ARBA" id="ARBA00022475"/>
    </source>
</evidence>
<evidence type="ECO:0000256" key="1">
    <source>
        <dbReference type="ARBA" id="ARBA00004651"/>
    </source>
</evidence>
<dbReference type="STRING" id="1514904.SU32_02740"/>
<dbReference type="EMBL" id="JXMU01000002">
    <property type="protein sequence ID" value="KPB02669.1"/>
    <property type="molecule type" value="Genomic_DNA"/>
</dbReference>
<dbReference type="RefSeq" id="WP_053997786.1">
    <property type="nucleotide sequence ID" value="NZ_JXMU01000002.1"/>
</dbReference>
<dbReference type="Proteomes" id="UP000038011">
    <property type="component" value="Unassembled WGS sequence"/>
</dbReference>
<gene>
    <name evidence="8" type="ORF">SU32_02740</name>
</gene>
<evidence type="ECO:0000256" key="6">
    <source>
        <dbReference type="SAM" id="Phobius"/>
    </source>
</evidence>
<dbReference type="AlphaFoldDB" id="A0A0M9GPY4"/>
<keyword evidence="9" id="KW-1185">Reference proteome</keyword>
<dbReference type="Pfam" id="PF12823">
    <property type="entry name" value="DUF3817"/>
    <property type="match status" value="1"/>
</dbReference>
<evidence type="ECO:0000259" key="7">
    <source>
        <dbReference type="Pfam" id="PF12823"/>
    </source>
</evidence>
<keyword evidence="3 6" id="KW-0812">Transmembrane</keyword>
<evidence type="ECO:0000313" key="9">
    <source>
        <dbReference type="Proteomes" id="UP000038011"/>
    </source>
</evidence>